<sequence>MTTTAPAAASEKSSFGRLRLTLSPRQ</sequence>
<evidence type="ECO:0000256" key="1">
    <source>
        <dbReference type="SAM" id="MobiDB-lite"/>
    </source>
</evidence>
<proteinExistence type="predicted"/>
<protein>
    <submittedName>
        <fullName evidence="2">Uncharacterized protein</fullName>
    </submittedName>
</protein>
<evidence type="ECO:0000313" key="2">
    <source>
        <dbReference type="EMBL" id="JAD34593.1"/>
    </source>
</evidence>
<organism evidence="2">
    <name type="scientific">Arundo donax</name>
    <name type="common">Giant reed</name>
    <name type="synonym">Donax arundinaceus</name>
    <dbReference type="NCBI Taxonomy" id="35708"/>
    <lineage>
        <taxon>Eukaryota</taxon>
        <taxon>Viridiplantae</taxon>
        <taxon>Streptophyta</taxon>
        <taxon>Embryophyta</taxon>
        <taxon>Tracheophyta</taxon>
        <taxon>Spermatophyta</taxon>
        <taxon>Magnoliopsida</taxon>
        <taxon>Liliopsida</taxon>
        <taxon>Poales</taxon>
        <taxon>Poaceae</taxon>
        <taxon>PACMAD clade</taxon>
        <taxon>Arundinoideae</taxon>
        <taxon>Arundineae</taxon>
        <taxon>Arundo</taxon>
    </lineage>
</organism>
<accession>A0A0A8ZAD4</accession>
<dbReference type="AlphaFoldDB" id="A0A0A8ZAD4"/>
<reference evidence="2" key="2">
    <citation type="journal article" date="2015" name="Data Brief">
        <title>Shoot transcriptome of the giant reed, Arundo donax.</title>
        <authorList>
            <person name="Barrero R.A."/>
            <person name="Guerrero F.D."/>
            <person name="Moolhuijzen P."/>
            <person name="Goolsby J.A."/>
            <person name="Tidwell J."/>
            <person name="Bellgard S.E."/>
            <person name="Bellgard M.I."/>
        </authorList>
    </citation>
    <scope>NUCLEOTIDE SEQUENCE</scope>
    <source>
        <tissue evidence="2">Shoot tissue taken approximately 20 cm above the soil surface</tissue>
    </source>
</reference>
<dbReference type="EMBL" id="GBRH01263302">
    <property type="protein sequence ID" value="JAD34593.1"/>
    <property type="molecule type" value="Transcribed_RNA"/>
</dbReference>
<reference evidence="2" key="1">
    <citation type="submission" date="2014-09" db="EMBL/GenBank/DDBJ databases">
        <authorList>
            <person name="Magalhaes I.L.F."/>
            <person name="Oliveira U."/>
            <person name="Santos F.R."/>
            <person name="Vidigal T.H.D.A."/>
            <person name="Brescovit A.D."/>
            <person name="Santos A.J."/>
        </authorList>
    </citation>
    <scope>NUCLEOTIDE SEQUENCE</scope>
    <source>
        <tissue evidence="2">Shoot tissue taken approximately 20 cm above the soil surface</tissue>
    </source>
</reference>
<name>A0A0A8ZAD4_ARUDO</name>
<feature type="region of interest" description="Disordered" evidence="1">
    <location>
        <begin position="1"/>
        <end position="26"/>
    </location>
</feature>